<evidence type="ECO:0000256" key="10">
    <source>
        <dbReference type="ARBA" id="ARBA00023288"/>
    </source>
</evidence>
<evidence type="ECO:0000256" key="11">
    <source>
        <dbReference type="RuleBase" id="RU003518"/>
    </source>
</evidence>
<keyword evidence="10 12" id="KW-0449">Lipoprotein</keyword>
<dbReference type="GO" id="GO:0016477">
    <property type="term" value="P:cell migration"/>
    <property type="evidence" value="ECO:0007669"/>
    <property type="project" value="TreeGrafter"/>
</dbReference>
<gene>
    <name evidence="13" type="primary">GPC6_1</name>
    <name evidence="13" type="ORF">AVEN_97225_1</name>
</gene>
<comment type="function">
    <text evidence="12">Cell surface proteoglycan.</text>
</comment>
<keyword evidence="14" id="KW-1185">Reference proteome</keyword>
<evidence type="ECO:0000256" key="9">
    <source>
        <dbReference type="ARBA" id="ARBA00023207"/>
    </source>
</evidence>
<dbReference type="OrthoDB" id="10010764at2759"/>
<dbReference type="InterPro" id="IPR001863">
    <property type="entry name" value="Glypican"/>
</dbReference>
<dbReference type="GO" id="GO:0005576">
    <property type="term" value="C:extracellular region"/>
    <property type="evidence" value="ECO:0007669"/>
    <property type="project" value="TreeGrafter"/>
</dbReference>
<keyword evidence="4 12" id="KW-0336">GPI-anchor</keyword>
<dbReference type="PROSITE" id="PS01207">
    <property type="entry name" value="GLYPICAN"/>
    <property type="match status" value="1"/>
</dbReference>
<sequence>MRQIFSITTKIISILIHRCKSGHLEDPDNSPDVNLASGRMVTLKYFKELLRTSKKDFHEMFLRTYGMLYDRNSFIFKDMFDDLEKYYLTGGVDLTAALDNFFDRLYRKMFQVLNSQYTFNEMYMNCISQKMEELKPFGDVPKKLTVEVKRSFVATRTFVQALAIGRDVVKFVQEVGPTPECSRALMKMTYCPHCNGLPDLRPCSNYCLNVMRGCLAYHAELHQEWNNYIKTEIDDWKSNVGFIIRILETEADEWLSNVGFIIRILETEVDEWKSDLLSSGAQVENGRKSNVSSCKNFETEAE</sequence>
<reference evidence="13 14" key="1">
    <citation type="journal article" date="2019" name="Sci. Rep.">
        <title>Orb-weaving spider Araneus ventricosus genome elucidates the spidroin gene catalogue.</title>
        <authorList>
            <person name="Kono N."/>
            <person name="Nakamura H."/>
            <person name="Ohtoshi R."/>
            <person name="Moran D.A.P."/>
            <person name="Shinohara A."/>
            <person name="Yoshida Y."/>
            <person name="Fujiwara M."/>
            <person name="Mori M."/>
            <person name="Tomita M."/>
            <person name="Arakawa K."/>
        </authorList>
    </citation>
    <scope>NUCLEOTIDE SEQUENCE [LARGE SCALE GENOMIC DNA]</scope>
</reference>
<evidence type="ECO:0000256" key="1">
    <source>
        <dbReference type="ARBA" id="ARBA00004609"/>
    </source>
</evidence>
<dbReference type="Pfam" id="PF01153">
    <property type="entry name" value="Glypican"/>
    <property type="match status" value="1"/>
</dbReference>
<keyword evidence="7 12" id="KW-0472">Membrane</keyword>
<comment type="subcellular location">
    <subcellularLocation>
        <location evidence="1 12">Cell membrane</location>
        <topology evidence="1 12">Lipid-anchor</topology>
        <topology evidence="1 12">GPI-anchor</topology>
    </subcellularLocation>
</comment>
<keyword evidence="9 12" id="KW-0357">Heparan sulfate</keyword>
<dbReference type="PANTHER" id="PTHR10822:SF30">
    <property type="entry name" value="DALLY-LIKE, ISOFORM A"/>
    <property type="match status" value="1"/>
</dbReference>
<keyword evidence="3" id="KW-1003">Cell membrane</keyword>
<organism evidence="13 14">
    <name type="scientific">Araneus ventricosus</name>
    <name type="common">Orbweaver spider</name>
    <name type="synonym">Epeira ventricosa</name>
    <dbReference type="NCBI Taxonomy" id="182803"/>
    <lineage>
        <taxon>Eukaryota</taxon>
        <taxon>Metazoa</taxon>
        <taxon>Ecdysozoa</taxon>
        <taxon>Arthropoda</taxon>
        <taxon>Chelicerata</taxon>
        <taxon>Arachnida</taxon>
        <taxon>Araneae</taxon>
        <taxon>Araneomorphae</taxon>
        <taxon>Entelegynae</taxon>
        <taxon>Araneoidea</taxon>
        <taxon>Araneidae</taxon>
        <taxon>Araneus</taxon>
    </lineage>
</organism>
<evidence type="ECO:0000256" key="12">
    <source>
        <dbReference type="RuleBase" id="RU003519"/>
    </source>
</evidence>
<comment type="similarity">
    <text evidence="2 11">Belongs to the glypican family.</text>
</comment>
<comment type="caution">
    <text evidence="13">The sequence shown here is derived from an EMBL/GenBank/DDBJ whole genome shotgun (WGS) entry which is preliminary data.</text>
</comment>
<proteinExistence type="inferred from homology"/>
<evidence type="ECO:0000256" key="4">
    <source>
        <dbReference type="ARBA" id="ARBA00022622"/>
    </source>
</evidence>
<dbReference type="GO" id="GO:0005886">
    <property type="term" value="C:plasma membrane"/>
    <property type="evidence" value="ECO:0007669"/>
    <property type="project" value="UniProtKB-SubCell"/>
</dbReference>
<protein>
    <submittedName>
        <fullName evidence="13">Glypican-6</fullName>
    </submittedName>
</protein>
<dbReference type="AlphaFoldDB" id="A0A4Y2GCF7"/>
<keyword evidence="5" id="KW-0732">Signal</keyword>
<evidence type="ECO:0000256" key="6">
    <source>
        <dbReference type="ARBA" id="ARBA00022974"/>
    </source>
</evidence>
<evidence type="ECO:0000256" key="7">
    <source>
        <dbReference type="ARBA" id="ARBA00023136"/>
    </source>
</evidence>
<dbReference type="GO" id="GO:1905475">
    <property type="term" value="P:regulation of protein localization to membrane"/>
    <property type="evidence" value="ECO:0007669"/>
    <property type="project" value="TreeGrafter"/>
</dbReference>
<dbReference type="GO" id="GO:0045202">
    <property type="term" value="C:synapse"/>
    <property type="evidence" value="ECO:0007669"/>
    <property type="project" value="TreeGrafter"/>
</dbReference>
<dbReference type="InterPro" id="IPR019803">
    <property type="entry name" value="Glypican_CS"/>
</dbReference>
<evidence type="ECO:0000256" key="5">
    <source>
        <dbReference type="ARBA" id="ARBA00022729"/>
    </source>
</evidence>
<dbReference type="Proteomes" id="UP000499080">
    <property type="component" value="Unassembled WGS sequence"/>
</dbReference>
<evidence type="ECO:0000313" key="14">
    <source>
        <dbReference type="Proteomes" id="UP000499080"/>
    </source>
</evidence>
<keyword evidence="8" id="KW-0325">Glycoprotein</keyword>
<accession>A0A4Y2GCF7</accession>
<evidence type="ECO:0000256" key="8">
    <source>
        <dbReference type="ARBA" id="ARBA00023180"/>
    </source>
</evidence>
<dbReference type="PANTHER" id="PTHR10822">
    <property type="entry name" value="GLYPICAN"/>
    <property type="match status" value="1"/>
</dbReference>
<evidence type="ECO:0000256" key="3">
    <source>
        <dbReference type="ARBA" id="ARBA00022475"/>
    </source>
</evidence>
<evidence type="ECO:0000313" key="13">
    <source>
        <dbReference type="EMBL" id="GBM50405.1"/>
    </source>
</evidence>
<dbReference type="GO" id="GO:0009986">
    <property type="term" value="C:cell surface"/>
    <property type="evidence" value="ECO:0007669"/>
    <property type="project" value="TreeGrafter"/>
</dbReference>
<dbReference type="EMBL" id="BGPR01001297">
    <property type="protein sequence ID" value="GBM50405.1"/>
    <property type="molecule type" value="Genomic_DNA"/>
</dbReference>
<dbReference type="GO" id="GO:0009966">
    <property type="term" value="P:regulation of signal transduction"/>
    <property type="evidence" value="ECO:0007669"/>
    <property type="project" value="InterPro"/>
</dbReference>
<name>A0A4Y2GCF7_ARAVE</name>
<evidence type="ECO:0000256" key="2">
    <source>
        <dbReference type="ARBA" id="ARBA00010260"/>
    </source>
</evidence>
<dbReference type="GO" id="GO:0098552">
    <property type="term" value="C:side of membrane"/>
    <property type="evidence" value="ECO:0007669"/>
    <property type="project" value="UniProtKB-KW"/>
</dbReference>
<keyword evidence="6 12" id="KW-0654">Proteoglycan</keyword>